<dbReference type="InterPro" id="IPR051202">
    <property type="entry name" value="Peptidase_C40"/>
</dbReference>
<evidence type="ECO:0000256" key="3">
    <source>
        <dbReference type="ARBA" id="ARBA00022729"/>
    </source>
</evidence>
<evidence type="ECO:0000256" key="5">
    <source>
        <dbReference type="ARBA" id="ARBA00022807"/>
    </source>
</evidence>
<evidence type="ECO:0000256" key="6">
    <source>
        <dbReference type="SAM" id="SignalP"/>
    </source>
</evidence>
<dbReference type="Pfam" id="PF00877">
    <property type="entry name" value="NLPC_P60"/>
    <property type="match status" value="1"/>
</dbReference>
<feature type="signal peptide" evidence="6">
    <location>
        <begin position="1"/>
        <end position="26"/>
    </location>
</feature>
<dbReference type="InterPro" id="IPR000064">
    <property type="entry name" value="NLP_P60_dom"/>
</dbReference>
<dbReference type="EMBL" id="FTOC01000001">
    <property type="protein sequence ID" value="SIS38397.1"/>
    <property type="molecule type" value="Genomic_DNA"/>
</dbReference>
<dbReference type="PROSITE" id="PS51272">
    <property type="entry name" value="SLH"/>
    <property type="match status" value="2"/>
</dbReference>
<dbReference type="SUPFAM" id="SSF54001">
    <property type="entry name" value="Cysteine proteinases"/>
    <property type="match status" value="1"/>
</dbReference>
<evidence type="ECO:0000313" key="10">
    <source>
        <dbReference type="Proteomes" id="UP000187608"/>
    </source>
</evidence>
<dbReference type="Proteomes" id="UP000187608">
    <property type="component" value="Unassembled WGS sequence"/>
</dbReference>
<dbReference type="Pfam" id="PF00395">
    <property type="entry name" value="SLH"/>
    <property type="match status" value="2"/>
</dbReference>
<feature type="domain" description="SLH" evidence="7">
    <location>
        <begin position="227"/>
        <end position="283"/>
    </location>
</feature>
<dbReference type="GO" id="GO:0008234">
    <property type="term" value="F:cysteine-type peptidase activity"/>
    <property type="evidence" value="ECO:0007669"/>
    <property type="project" value="UniProtKB-KW"/>
</dbReference>
<evidence type="ECO:0000313" key="9">
    <source>
        <dbReference type="EMBL" id="SIS38397.1"/>
    </source>
</evidence>
<evidence type="ECO:0000256" key="1">
    <source>
        <dbReference type="ARBA" id="ARBA00007074"/>
    </source>
</evidence>
<dbReference type="InterPro" id="IPR001119">
    <property type="entry name" value="SLH_dom"/>
</dbReference>
<gene>
    <name evidence="9" type="ORF">SAMN05421687_101590</name>
</gene>
<feature type="chain" id="PRO_5012342640" evidence="6">
    <location>
        <begin position="27"/>
        <end position="339"/>
    </location>
</feature>
<protein>
    <submittedName>
        <fullName evidence="9">S-layer homology domain-containing protein</fullName>
    </submittedName>
</protein>
<keyword evidence="3 6" id="KW-0732">Signal</keyword>
<reference evidence="10" key="1">
    <citation type="submission" date="2017-01" db="EMBL/GenBank/DDBJ databases">
        <authorList>
            <person name="Varghese N."/>
            <person name="Submissions S."/>
        </authorList>
    </citation>
    <scope>NUCLEOTIDE SEQUENCE [LARGE SCALE GENOMIC DNA]</scope>
    <source>
        <strain evidence="10">DSM 23127</strain>
    </source>
</reference>
<comment type="similarity">
    <text evidence="1">Belongs to the peptidase C40 family.</text>
</comment>
<evidence type="ECO:0000259" key="7">
    <source>
        <dbReference type="PROSITE" id="PS51272"/>
    </source>
</evidence>
<organism evidence="9 10">
    <name type="scientific">Salimicrobium flavidum</name>
    <dbReference type="NCBI Taxonomy" id="570947"/>
    <lineage>
        <taxon>Bacteria</taxon>
        <taxon>Bacillati</taxon>
        <taxon>Bacillota</taxon>
        <taxon>Bacilli</taxon>
        <taxon>Bacillales</taxon>
        <taxon>Bacillaceae</taxon>
        <taxon>Salimicrobium</taxon>
    </lineage>
</organism>
<keyword evidence="4" id="KW-0378">Hydrolase</keyword>
<proteinExistence type="inferred from homology"/>
<evidence type="ECO:0000256" key="2">
    <source>
        <dbReference type="ARBA" id="ARBA00022670"/>
    </source>
</evidence>
<dbReference type="PROSITE" id="PS51935">
    <property type="entry name" value="NLPC_P60"/>
    <property type="match status" value="1"/>
</dbReference>
<dbReference type="AlphaFoldDB" id="A0A1N7IMS9"/>
<name>A0A1N7IMS9_9BACI</name>
<sequence length="339" mass="37397">MLKKVLFFVAIAFVTVLVLPSKEADAATEEKLHSVSKQYIGVPYVFGGTTPSGFDCSGFTQYVFGKMGISIPRDTLGQFSTGKSVSRSNLQEGDLVFFKNTYRRGISHVGIYAGNNQFYNATSSRGVQLVSLSNPYWGPKYAGAKRVSSFSGESDVAASKAPLSDLFPDLSKEHDAFYAIEIMTQRDIVSGHTDGTFRPEEGITRGQVAAILNRHFDFNNVGEGFSDIGQTRFQEDIKAIQAAGVVGGFKDGTFRPQENLTKSQMALIVQRAFDLKGYPLEESHDIYENIKPGYEFYDAVVLMNAIDRSPVFDRNEYKVGEEATRAEFTTAVYNGMEAN</sequence>
<evidence type="ECO:0000259" key="8">
    <source>
        <dbReference type="PROSITE" id="PS51935"/>
    </source>
</evidence>
<evidence type="ECO:0000256" key="4">
    <source>
        <dbReference type="ARBA" id="ARBA00022801"/>
    </source>
</evidence>
<keyword evidence="10" id="KW-1185">Reference proteome</keyword>
<keyword evidence="2" id="KW-0645">Protease</keyword>
<dbReference type="GO" id="GO:0006508">
    <property type="term" value="P:proteolysis"/>
    <property type="evidence" value="ECO:0007669"/>
    <property type="project" value="UniProtKB-KW"/>
</dbReference>
<dbReference type="Gene3D" id="3.90.1720.10">
    <property type="entry name" value="endopeptidase domain like (from Nostoc punctiforme)"/>
    <property type="match status" value="1"/>
</dbReference>
<dbReference type="OrthoDB" id="9813368at2"/>
<accession>A0A1N7IMS9</accession>
<dbReference type="RefSeq" id="WP_076556839.1">
    <property type="nucleotide sequence ID" value="NZ_FTOC01000001.1"/>
</dbReference>
<dbReference type="PANTHER" id="PTHR47053">
    <property type="entry name" value="MUREIN DD-ENDOPEPTIDASE MEPH-RELATED"/>
    <property type="match status" value="1"/>
</dbReference>
<dbReference type="PANTHER" id="PTHR47053:SF1">
    <property type="entry name" value="MUREIN DD-ENDOPEPTIDASE MEPH-RELATED"/>
    <property type="match status" value="1"/>
</dbReference>
<feature type="domain" description="SLH" evidence="7">
    <location>
        <begin position="163"/>
        <end position="226"/>
    </location>
</feature>
<dbReference type="STRING" id="570947.SAMN05421687_101590"/>
<keyword evidence="5" id="KW-0788">Thiol protease</keyword>
<feature type="domain" description="NlpC/P60" evidence="8">
    <location>
        <begin position="26"/>
        <end position="148"/>
    </location>
</feature>
<dbReference type="InterPro" id="IPR038765">
    <property type="entry name" value="Papain-like_cys_pep_sf"/>
</dbReference>